<evidence type="ECO:0000313" key="7">
    <source>
        <dbReference type="Proteomes" id="UP001596109"/>
    </source>
</evidence>
<comment type="similarity">
    <text evidence="1">Belongs to the HIBADH-related family.</text>
</comment>
<feature type="domain" description="3-hydroxyisobutyrate dehydrogenase-like NAD-binding" evidence="5">
    <location>
        <begin position="165"/>
        <end position="284"/>
    </location>
</feature>
<dbReference type="GO" id="GO:0016491">
    <property type="term" value="F:oxidoreductase activity"/>
    <property type="evidence" value="ECO:0007669"/>
    <property type="project" value="UniProtKB-KW"/>
</dbReference>
<sequence length="289" mass="30938">MTTIGIIGCGLMGKGITKCYVGEQYKVVVYDPDLATVEWIKQNGAIAAASLQELSSEASIVIASLPTVDIVNDSFLGENGVFNTIQEGAVIIDMSTTDADTAIQLANQAKRKNLYYFDSPVSGGPDGANNGTLTLMIGGDRDKFEEIKPILRVVGKDLHYLGESGNGQIAKLCNNMIVSSMILSLGEAFITAEKAGLSREKLSEVLSTGSATKVFEVFGQNIIQKEYENVLFSLNHMHKDLSLYMKTAASFASPSFLGSLSYQLFEAAKATGKGFKDTTSAIEVIESLS</sequence>
<dbReference type="Pfam" id="PF14833">
    <property type="entry name" value="NAD_binding_11"/>
    <property type="match status" value="1"/>
</dbReference>
<dbReference type="SUPFAM" id="SSF51735">
    <property type="entry name" value="NAD(P)-binding Rossmann-fold domains"/>
    <property type="match status" value="1"/>
</dbReference>
<protein>
    <submittedName>
        <fullName evidence="6">NAD(P)-dependent oxidoreductase</fullName>
        <ecNumber evidence="6">1.1.-.-</ecNumber>
    </submittedName>
</protein>
<feature type="domain" description="6-phosphogluconate dehydrogenase NADP-binding" evidence="4">
    <location>
        <begin position="3"/>
        <end position="162"/>
    </location>
</feature>
<dbReference type="Proteomes" id="UP001596109">
    <property type="component" value="Unassembled WGS sequence"/>
</dbReference>
<dbReference type="InterPro" id="IPR006115">
    <property type="entry name" value="6PGDH_NADP-bd"/>
</dbReference>
<dbReference type="PIRSF" id="PIRSF000103">
    <property type="entry name" value="HIBADH"/>
    <property type="match status" value="1"/>
</dbReference>
<name>A0ABW0TLQ8_9BACL</name>
<dbReference type="InterPro" id="IPR013328">
    <property type="entry name" value="6PGD_dom2"/>
</dbReference>
<dbReference type="InterPro" id="IPR015815">
    <property type="entry name" value="HIBADH-related"/>
</dbReference>
<dbReference type="InterPro" id="IPR008927">
    <property type="entry name" value="6-PGluconate_DH-like_C_sf"/>
</dbReference>
<dbReference type="PANTHER" id="PTHR22981:SF7">
    <property type="entry name" value="3-HYDROXYISOBUTYRATE DEHYDROGENASE, MITOCHONDRIAL"/>
    <property type="match status" value="1"/>
</dbReference>
<dbReference type="Gene3D" id="3.40.50.720">
    <property type="entry name" value="NAD(P)-binding Rossmann-like Domain"/>
    <property type="match status" value="1"/>
</dbReference>
<dbReference type="Gene3D" id="1.10.1040.10">
    <property type="entry name" value="N-(1-d-carboxylethyl)-l-norvaline Dehydrogenase, domain 2"/>
    <property type="match status" value="1"/>
</dbReference>
<dbReference type="RefSeq" id="WP_381436945.1">
    <property type="nucleotide sequence ID" value="NZ_JBHSNO010000008.1"/>
</dbReference>
<dbReference type="InterPro" id="IPR029154">
    <property type="entry name" value="HIBADH-like_NADP-bd"/>
</dbReference>
<evidence type="ECO:0000256" key="1">
    <source>
        <dbReference type="ARBA" id="ARBA00009080"/>
    </source>
</evidence>
<reference evidence="7" key="1">
    <citation type="journal article" date="2019" name="Int. J. Syst. Evol. Microbiol.">
        <title>The Global Catalogue of Microorganisms (GCM) 10K type strain sequencing project: providing services to taxonomists for standard genome sequencing and annotation.</title>
        <authorList>
            <consortium name="The Broad Institute Genomics Platform"/>
            <consortium name="The Broad Institute Genome Sequencing Center for Infectious Disease"/>
            <person name="Wu L."/>
            <person name="Ma J."/>
        </authorList>
    </citation>
    <scope>NUCLEOTIDE SEQUENCE [LARGE SCALE GENOMIC DNA]</scope>
    <source>
        <strain evidence="7">CGMCC 4.1434</strain>
    </source>
</reference>
<evidence type="ECO:0000256" key="2">
    <source>
        <dbReference type="ARBA" id="ARBA00023002"/>
    </source>
</evidence>
<evidence type="ECO:0000313" key="6">
    <source>
        <dbReference type="EMBL" id="MFC5590456.1"/>
    </source>
</evidence>
<gene>
    <name evidence="6" type="ORF">ACFPRA_16240</name>
</gene>
<dbReference type="Pfam" id="PF03446">
    <property type="entry name" value="NAD_binding_2"/>
    <property type="match status" value="1"/>
</dbReference>
<proteinExistence type="inferred from homology"/>
<keyword evidence="3" id="KW-0520">NAD</keyword>
<accession>A0ABW0TLQ8</accession>
<evidence type="ECO:0000259" key="4">
    <source>
        <dbReference type="Pfam" id="PF03446"/>
    </source>
</evidence>
<dbReference type="EC" id="1.1.-.-" evidence="6"/>
<dbReference type="PANTHER" id="PTHR22981">
    <property type="entry name" value="3-HYDROXYISOBUTYRATE DEHYDROGENASE-RELATED"/>
    <property type="match status" value="1"/>
</dbReference>
<keyword evidence="7" id="KW-1185">Reference proteome</keyword>
<comment type="caution">
    <text evidence="6">The sequence shown here is derived from an EMBL/GenBank/DDBJ whole genome shotgun (WGS) entry which is preliminary data.</text>
</comment>
<organism evidence="6 7">
    <name type="scientific">Sporosarcina soli</name>
    <dbReference type="NCBI Taxonomy" id="334736"/>
    <lineage>
        <taxon>Bacteria</taxon>
        <taxon>Bacillati</taxon>
        <taxon>Bacillota</taxon>
        <taxon>Bacilli</taxon>
        <taxon>Bacillales</taxon>
        <taxon>Caryophanaceae</taxon>
        <taxon>Sporosarcina</taxon>
    </lineage>
</organism>
<dbReference type="EMBL" id="JBHSNO010000008">
    <property type="protein sequence ID" value="MFC5590456.1"/>
    <property type="molecule type" value="Genomic_DNA"/>
</dbReference>
<evidence type="ECO:0000256" key="3">
    <source>
        <dbReference type="ARBA" id="ARBA00023027"/>
    </source>
</evidence>
<evidence type="ECO:0000259" key="5">
    <source>
        <dbReference type="Pfam" id="PF14833"/>
    </source>
</evidence>
<keyword evidence="2 6" id="KW-0560">Oxidoreductase</keyword>
<dbReference type="InterPro" id="IPR036291">
    <property type="entry name" value="NAD(P)-bd_dom_sf"/>
</dbReference>
<dbReference type="SUPFAM" id="SSF48179">
    <property type="entry name" value="6-phosphogluconate dehydrogenase C-terminal domain-like"/>
    <property type="match status" value="1"/>
</dbReference>